<organism evidence="1 2">
    <name type="scientific">Mycolicibacter arupensis</name>
    <dbReference type="NCBI Taxonomy" id="342002"/>
    <lineage>
        <taxon>Bacteria</taxon>
        <taxon>Bacillati</taxon>
        <taxon>Actinomycetota</taxon>
        <taxon>Actinomycetes</taxon>
        <taxon>Mycobacteriales</taxon>
        <taxon>Mycobacteriaceae</taxon>
        <taxon>Mycolicibacter</taxon>
    </lineage>
</organism>
<comment type="caution">
    <text evidence="1">The sequence shown here is derived from an EMBL/GenBank/DDBJ whole genome shotgun (WGS) entry which is preliminary data.</text>
</comment>
<reference evidence="1 2" key="1">
    <citation type="submission" date="2018-09" db="EMBL/GenBank/DDBJ databases">
        <title>Metagenome Assembled Genomes from an Advanced Water Purification Facility.</title>
        <authorList>
            <person name="Stamps B.W."/>
            <person name="Spear J.R."/>
        </authorList>
    </citation>
    <scope>NUCLEOTIDE SEQUENCE [LARGE SCALE GENOMIC DNA]</scope>
    <source>
        <strain evidence="1">Bin_29_2</strain>
    </source>
</reference>
<gene>
    <name evidence="1" type="ORF">E6Q54_12710</name>
</gene>
<name>A0A5C7Y168_9MYCO</name>
<dbReference type="AlphaFoldDB" id="A0A5C7Y168"/>
<dbReference type="RefSeq" id="WP_276761074.1">
    <property type="nucleotide sequence ID" value="NZ_SSGD01000069.1"/>
</dbReference>
<sequence length="275" mass="30523">MANLKNPTKQKLEHLFNMRTGYVLDFTNATFRDFILTSVGIDVDEKYPDGSKAVRLRSFWQGEGDATVAALMTEMLERWRTNQLMNNGPSPADQTIYEEATAELNALTAGDRAPTADEMAFLDKDLGNIELSAVPVPLTFQEVVQQRRDEIALCLSAKAPLAVIFLCGSTLEGLLFAVAENNPKEFNQARSAPTGDGKVKPFGEWTLQNLITVSRELGLIGEDVLKHADAVRDFRNYIHPRQQIRENFTPRMFTAEMADKVLRAAIADLASRGAS</sequence>
<evidence type="ECO:0000313" key="2">
    <source>
        <dbReference type="Proteomes" id="UP000321797"/>
    </source>
</evidence>
<evidence type="ECO:0008006" key="3">
    <source>
        <dbReference type="Google" id="ProtNLM"/>
    </source>
</evidence>
<protein>
    <recommendedName>
        <fullName evidence="3">DUF4145 domain-containing protein</fullName>
    </recommendedName>
</protein>
<proteinExistence type="predicted"/>
<evidence type="ECO:0000313" key="1">
    <source>
        <dbReference type="EMBL" id="TXI55351.1"/>
    </source>
</evidence>
<dbReference type="Proteomes" id="UP000321797">
    <property type="component" value="Unassembled WGS sequence"/>
</dbReference>
<dbReference type="EMBL" id="SSGD01000069">
    <property type="protein sequence ID" value="TXI55351.1"/>
    <property type="molecule type" value="Genomic_DNA"/>
</dbReference>
<accession>A0A5C7Y168</accession>